<keyword evidence="7" id="KW-1185">Reference proteome</keyword>
<dbReference type="PANTHER" id="PTHR12585">
    <property type="entry name" value="SCC1 / RAD21 FAMILY MEMBER"/>
    <property type="match status" value="1"/>
</dbReference>
<comment type="caution">
    <text evidence="6">The sequence shown here is derived from an EMBL/GenBank/DDBJ whole genome shotgun (WGS) entry which is preliminary data.</text>
</comment>
<protein>
    <recommendedName>
        <fullName evidence="8">Rad21/Rec8-like protein N-terminal domain-containing protein</fullName>
    </recommendedName>
</protein>
<dbReference type="Proteomes" id="UP000237438">
    <property type="component" value="Unassembled WGS sequence"/>
</dbReference>
<feature type="domain" description="Rad21/Rec8-like protein N-terminal" evidence="5">
    <location>
        <begin position="2"/>
        <end position="73"/>
    </location>
</feature>
<evidence type="ECO:0000313" key="6">
    <source>
        <dbReference type="EMBL" id="POS85903.1"/>
    </source>
</evidence>
<dbReference type="PANTHER" id="PTHR12585:SF69">
    <property type="entry name" value="FI11703P"/>
    <property type="match status" value="1"/>
</dbReference>
<dbReference type="CDD" id="cd21789">
    <property type="entry name" value="Rad21_Rec8_M_SpRec8p-like"/>
    <property type="match status" value="1"/>
</dbReference>
<comment type="subcellular location">
    <subcellularLocation>
        <location evidence="1">Nucleus</location>
    </subcellularLocation>
</comment>
<evidence type="ECO:0000259" key="5">
    <source>
        <dbReference type="Pfam" id="PF04825"/>
    </source>
</evidence>
<accession>A0A2S4PV37</accession>
<dbReference type="AlphaFoldDB" id="A0A2S4PV37"/>
<dbReference type="OrthoDB" id="5427633at2759"/>
<name>A0A2S4PV37_9PEZI</name>
<evidence type="ECO:0000259" key="4">
    <source>
        <dbReference type="Pfam" id="PF04824"/>
    </source>
</evidence>
<dbReference type="InterPro" id="IPR039781">
    <property type="entry name" value="Rad21/Rec8-like"/>
</dbReference>
<evidence type="ECO:0000256" key="2">
    <source>
        <dbReference type="ARBA" id="ARBA00023242"/>
    </source>
</evidence>
<evidence type="ECO:0000256" key="3">
    <source>
        <dbReference type="SAM" id="MobiDB-lite"/>
    </source>
</evidence>
<feature type="region of interest" description="Disordered" evidence="3">
    <location>
        <begin position="397"/>
        <end position="436"/>
    </location>
</feature>
<organism evidence="6 7">
    <name type="scientific">Erysiphe pulchra</name>
    <dbReference type="NCBI Taxonomy" id="225359"/>
    <lineage>
        <taxon>Eukaryota</taxon>
        <taxon>Fungi</taxon>
        <taxon>Dikarya</taxon>
        <taxon>Ascomycota</taxon>
        <taxon>Pezizomycotina</taxon>
        <taxon>Leotiomycetes</taxon>
        <taxon>Erysiphales</taxon>
        <taxon>Erysiphaceae</taxon>
        <taxon>Erysiphe</taxon>
    </lineage>
</organism>
<proteinExistence type="predicted"/>
<dbReference type="InterPro" id="IPR006909">
    <property type="entry name" value="Rad21/Rec8_C_eu"/>
</dbReference>
<dbReference type="GO" id="GO:0005634">
    <property type="term" value="C:nucleus"/>
    <property type="evidence" value="ECO:0007669"/>
    <property type="project" value="UniProtKB-SubCell"/>
</dbReference>
<dbReference type="GO" id="GO:0007062">
    <property type="term" value="P:sister chromatid cohesion"/>
    <property type="evidence" value="ECO:0007669"/>
    <property type="project" value="InterPro"/>
</dbReference>
<reference evidence="6 7" key="1">
    <citation type="submission" date="2017-10" db="EMBL/GenBank/DDBJ databases">
        <title>Development of genomic resources for the powdery mildew, Erysiphe pulchra.</title>
        <authorList>
            <person name="Wadl P.A."/>
            <person name="Mack B.M."/>
            <person name="Moore G."/>
            <person name="Beltz S.B."/>
        </authorList>
    </citation>
    <scope>NUCLEOTIDE SEQUENCE [LARGE SCALE GENOMIC DNA]</scope>
    <source>
        <strain evidence="6">Cflorida</strain>
    </source>
</reference>
<sequence>MGVNLKKACETIIEPDAPMALRLQSNLLYGVSRVYTQKWDYLLSDTQAIYTSIRTFLSATKGSQIDKNAGKARPDQLIIVDDPTFLIDNPLEPPPLDFDSIIHGQNYQRSSQSFLSIRPSRDGSNVSAQSGQFLGLDLPSSSHGDNLNSYQLPNNDSFGGFSAVHEVDRAAVNFHDDEELLFHNDDLFEIDDFGEIRELSIEKKGQKRSLEIPPKTHFDLESAINKPTYEVYQDVIPVNEELMDQNDQTKWLNKDVELMSENVEPFPVGILDGIQSRHENSKSNKESSISAQATQNKKRVKTKKTIIIDESIELDNFDMRKMAAEYHKSMTDQAWLKNRAKEISASKKNAHFYIFGTGINNIGKDVGLSNAINSLATFSGEALHERILGSYTTPLLEHGRKRSQSESEFDEKSMNKRARNIYSESSRRPFNDNNELISPHEDEFIYDKSMEVGREPASTLKDHPSSGMMPWNISASAHSRPGSSIQRLGNRLTSASPLFGRGGLTYPEDLEELLENQNDVGIYDLNTEKNKHAYHFLSDDGDDRVADINSFSQPWQSLRDDMKTNEFGIFGPAAEVDTQKAATSQWVRETLDRESINFLDFLQSTLINEINFHPIDNIEEIGVTKNQKKIAFSKLIEPEKNNFIIAAQAFYHVLNLANKHVILVKQENQVDSRIDSDISISII</sequence>
<dbReference type="EMBL" id="PEDP01000461">
    <property type="protein sequence ID" value="POS85903.1"/>
    <property type="molecule type" value="Genomic_DNA"/>
</dbReference>
<evidence type="ECO:0008006" key="8">
    <source>
        <dbReference type="Google" id="ProtNLM"/>
    </source>
</evidence>
<gene>
    <name evidence="6" type="ORF">EPUL_002118</name>
</gene>
<dbReference type="InterPro" id="IPR006910">
    <property type="entry name" value="Rad21_Rec8_N"/>
</dbReference>
<feature type="region of interest" description="Disordered" evidence="3">
    <location>
        <begin position="277"/>
        <end position="297"/>
    </location>
</feature>
<dbReference type="GO" id="GO:0008278">
    <property type="term" value="C:cohesin complex"/>
    <property type="evidence" value="ECO:0007669"/>
    <property type="project" value="InterPro"/>
</dbReference>
<evidence type="ECO:0000313" key="7">
    <source>
        <dbReference type="Proteomes" id="UP000237438"/>
    </source>
</evidence>
<feature type="domain" description="Rad21/Rec8-like protein C-terminal eukaryotic" evidence="4">
    <location>
        <begin position="645"/>
        <end position="667"/>
    </location>
</feature>
<feature type="non-terminal residue" evidence="6">
    <location>
        <position position="683"/>
    </location>
</feature>
<keyword evidence="2" id="KW-0539">Nucleus</keyword>
<dbReference type="STRING" id="225359.A0A2S4PV37"/>
<dbReference type="GO" id="GO:0003682">
    <property type="term" value="F:chromatin binding"/>
    <property type="evidence" value="ECO:0007669"/>
    <property type="project" value="TreeGrafter"/>
</dbReference>
<dbReference type="Pfam" id="PF04824">
    <property type="entry name" value="Rad21_Rec8"/>
    <property type="match status" value="1"/>
</dbReference>
<dbReference type="GO" id="GO:1990414">
    <property type="term" value="P:replication-born double-strand break repair via sister chromatid exchange"/>
    <property type="evidence" value="ECO:0007669"/>
    <property type="project" value="TreeGrafter"/>
</dbReference>
<dbReference type="Pfam" id="PF04825">
    <property type="entry name" value="Rad21_Rec8_N"/>
    <property type="match status" value="1"/>
</dbReference>
<evidence type="ECO:0000256" key="1">
    <source>
        <dbReference type="ARBA" id="ARBA00004123"/>
    </source>
</evidence>